<gene>
    <name evidence="1" type="ORF">O9H85_20055</name>
</gene>
<evidence type="ECO:0000313" key="1">
    <source>
        <dbReference type="EMBL" id="MCZ8514677.1"/>
    </source>
</evidence>
<dbReference type="RefSeq" id="WP_269883200.1">
    <property type="nucleotide sequence ID" value="NZ_JAQAGZ010000013.1"/>
</dbReference>
<dbReference type="Gene3D" id="3.40.190.10">
    <property type="entry name" value="Periplasmic binding protein-like II"/>
    <property type="match status" value="1"/>
</dbReference>
<dbReference type="InterPro" id="IPR050490">
    <property type="entry name" value="Bact_solute-bd_prot1"/>
</dbReference>
<dbReference type="EMBL" id="JAQAGZ010000013">
    <property type="protein sequence ID" value="MCZ8514677.1"/>
    <property type="molecule type" value="Genomic_DNA"/>
</dbReference>
<dbReference type="Pfam" id="PF01547">
    <property type="entry name" value="SBP_bac_1"/>
    <property type="match status" value="1"/>
</dbReference>
<protein>
    <submittedName>
        <fullName evidence="1">Extracellular solute-binding protein</fullName>
    </submittedName>
</protein>
<keyword evidence="2" id="KW-1185">Reference proteome</keyword>
<proteinExistence type="predicted"/>
<name>A0ABT4QCS0_9BACL</name>
<dbReference type="InterPro" id="IPR006059">
    <property type="entry name" value="SBP"/>
</dbReference>
<accession>A0ABT4QCS0</accession>
<dbReference type="PANTHER" id="PTHR43649">
    <property type="entry name" value="ARABINOSE-BINDING PROTEIN-RELATED"/>
    <property type="match status" value="1"/>
</dbReference>
<dbReference type="Proteomes" id="UP001527882">
    <property type="component" value="Unassembled WGS sequence"/>
</dbReference>
<dbReference type="SUPFAM" id="SSF53850">
    <property type="entry name" value="Periplasmic binding protein-like II"/>
    <property type="match status" value="1"/>
</dbReference>
<reference evidence="1 2" key="1">
    <citation type="submission" date="2022-12" db="EMBL/GenBank/DDBJ databases">
        <title>Draft genome sequence of Paenibacillus sp. dW9.</title>
        <authorList>
            <person name="Choi E.-W."/>
            <person name="Kim D.-U."/>
        </authorList>
    </citation>
    <scope>NUCLEOTIDE SEQUENCE [LARGE SCALE GENOMIC DNA]</scope>
    <source>
        <strain evidence="2">dW9</strain>
    </source>
</reference>
<comment type="caution">
    <text evidence="1">The sequence shown here is derived from an EMBL/GenBank/DDBJ whole genome shotgun (WGS) entry which is preliminary data.</text>
</comment>
<dbReference type="PANTHER" id="PTHR43649:SF12">
    <property type="entry name" value="DIACETYLCHITOBIOSE BINDING PROTEIN DASA"/>
    <property type="match status" value="1"/>
</dbReference>
<organism evidence="1 2">
    <name type="scientific">Paenibacillus gyeongsangnamensis</name>
    <dbReference type="NCBI Taxonomy" id="3388067"/>
    <lineage>
        <taxon>Bacteria</taxon>
        <taxon>Bacillati</taxon>
        <taxon>Bacillota</taxon>
        <taxon>Bacilli</taxon>
        <taxon>Bacillales</taxon>
        <taxon>Paenibacillaceae</taxon>
        <taxon>Paenibacillus</taxon>
    </lineage>
</organism>
<sequence length="378" mass="42507">MKKITDINKKFPNYKITYIRKGTGTTINDLLAAGTKVDLVYESIGSMIDGVIRPGLGSDISDLIKKHNVDLARFDPALLDGMRTVAGGKLFGLPVNNLIMNLYYNKDIFDKFGIPYPKDGMTWDEALELAKKLNRTDGGTQYLGLAVSSQHILRMNQYSIPFVDEKSQQSTYGNEKWNSILSTIFKGEADDSGYQNYMKTIKDKIPYKDEFLKTKNLAMFGYFTDLPTGYPEMDQMNWDVVSLPTFKDMPKTGSQPYPTYWNVVSTSTQKDAAMEVIKYLTSDEFQMILSKRGELTTLLQPDIRKAYGADYSRKGLNWSAAFYNQPAKIPYKTVYDSVTEKPLLDLTSSVAAQKIDINTALRQAQDAANKAIAGEKSK</sequence>
<evidence type="ECO:0000313" key="2">
    <source>
        <dbReference type="Proteomes" id="UP001527882"/>
    </source>
</evidence>